<protein>
    <submittedName>
        <fullName evidence="2">Uncharacterized protein</fullName>
    </submittedName>
</protein>
<keyword evidence="1" id="KW-0472">Membrane</keyword>
<keyword evidence="1" id="KW-0812">Transmembrane</keyword>
<evidence type="ECO:0000313" key="2">
    <source>
        <dbReference type="EMBL" id="KII74200.1"/>
    </source>
</evidence>
<sequence>MRLSFILASLHVIISPIVVYFGYYVKRFANVSGWVLLTTGCLLAVFSCLYHVQFILLFLYNQFIFRGIHPELFQFTKGAVKVPHFLLLVCPITYTYFVIGGEILKRYEPKELQKDVPLQNVVTLK</sequence>
<keyword evidence="1" id="KW-1133">Transmembrane helix</keyword>
<evidence type="ECO:0000313" key="3">
    <source>
        <dbReference type="Proteomes" id="UP000031668"/>
    </source>
</evidence>
<dbReference type="AlphaFoldDB" id="A0A0C2ND26"/>
<dbReference type="EMBL" id="JWZT01000510">
    <property type="protein sequence ID" value="KII74200.1"/>
    <property type="molecule type" value="Genomic_DNA"/>
</dbReference>
<feature type="transmembrane region" description="Helical" evidence="1">
    <location>
        <begin position="85"/>
        <end position="104"/>
    </location>
</feature>
<feature type="transmembrane region" description="Helical" evidence="1">
    <location>
        <begin position="34"/>
        <end position="65"/>
    </location>
</feature>
<evidence type="ECO:0000256" key="1">
    <source>
        <dbReference type="SAM" id="Phobius"/>
    </source>
</evidence>
<proteinExistence type="predicted"/>
<feature type="transmembrane region" description="Helical" evidence="1">
    <location>
        <begin position="6"/>
        <end position="25"/>
    </location>
</feature>
<gene>
    <name evidence="2" type="ORF">RF11_00574</name>
</gene>
<keyword evidence="3" id="KW-1185">Reference proteome</keyword>
<reference evidence="2 3" key="1">
    <citation type="journal article" date="2014" name="Genome Biol. Evol.">
        <title>The genome of the myxosporean Thelohanellus kitauei shows adaptations to nutrient acquisition within its fish host.</title>
        <authorList>
            <person name="Yang Y."/>
            <person name="Xiong J."/>
            <person name="Zhou Z."/>
            <person name="Huo F."/>
            <person name="Miao W."/>
            <person name="Ran C."/>
            <person name="Liu Y."/>
            <person name="Zhang J."/>
            <person name="Feng J."/>
            <person name="Wang M."/>
            <person name="Wang M."/>
            <person name="Wang L."/>
            <person name="Yao B."/>
        </authorList>
    </citation>
    <scope>NUCLEOTIDE SEQUENCE [LARGE SCALE GENOMIC DNA]</scope>
    <source>
        <strain evidence="2">Wuqing</strain>
    </source>
</reference>
<comment type="caution">
    <text evidence="2">The sequence shown here is derived from an EMBL/GenBank/DDBJ whole genome shotgun (WGS) entry which is preliminary data.</text>
</comment>
<accession>A0A0C2ND26</accession>
<dbReference type="Proteomes" id="UP000031668">
    <property type="component" value="Unassembled WGS sequence"/>
</dbReference>
<name>A0A0C2ND26_THEKT</name>
<organism evidence="2 3">
    <name type="scientific">Thelohanellus kitauei</name>
    <name type="common">Myxosporean</name>
    <dbReference type="NCBI Taxonomy" id="669202"/>
    <lineage>
        <taxon>Eukaryota</taxon>
        <taxon>Metazoa</taxon>
        <taxon>Cnidaria</taxon>
        <taxon>Myxozoa</taxon>
        <taxon>Myxosporea</taxon>
        <taxon>Bivalvulida</taxon>
        <taxon>Platysporina</taxon>
        <taxon>Myxobolidae</taxon>
        <taxon>Thelohanellus</taxon>
    </lineage>
</organism>